<keyword evidence="7 11" id="KW-1133">Transmembrane helix</keyword>
<reference evidence="14" key="1">
    <citation type="submission" date="2020-05" db="EMBL/GenBank/DDBJ databases">
        <authorList>
            <person name="Chiriac C."/>
            <person name="Salcher M."/>
            <person name="Ghai R."/>
            <person name="Kavagutti S V."/>
        </authorList>
    </citation>
    <scope>NUCLEOTIDE SEQUENCE</scope>
</reference>
<dbReference type="SUPFAM" id="SSF81321">
    <property type="entry name" value="Family A G protein-coupled receptor-like"/>
    <property type="match status" value="1"/>
</dbReference>
<dbReference type="PROSITE" id="PS00950">
    <property type="entry name" value="BACTERIAL_OPSIN_1"/>
    <property type="match status" value="1"/>
</dbReference>
<dbReference type="GO" id="GO:0005216">
    <property type="term" value="F:monoatomic ion channel activity"/>
    <property type="evidence" value="ECO:0007669"/>
    <property type="project" value="InterPro"/>
</dbReference>
<feature type="transmembrane region" description="Helical" evidence="11">
    <location>
        <begin position="77"/>
        <end position="95"/>
    </location>
</feature>
<dbReference type="PANTHER" id="PTHR28286">
    <property type="match status" value="1"/>
</dbReference>
<keyword evidence="8" id="KW-0157">Chromophore</keyword>
<evidence type="ECO:0000256" key="5">
    <source>
        <dbReference type="ARBA" id="ARBA00022692"/>
    </source>
</evidence>
<sequence>MDGNEYLLVYNVFSLVVASMFAAFIYFAFNVSQVSKKYRNAVVVSAVVVAVAGYHYFRIFTGWADGEFNEGYRYADWLLTVPLLLIELLIVLGITSEKRRPLTIKLVAAAIAMIALGYPGEVSTNDSTKWIFWVLAMIPFVYILVTVAGEMKAASTRESAGVAKGIRLAAILLLVAWLVYPIAYLFPILFGESSDMAETVRQVGYSVADLLAKPVYGLAILAVAKLRTAEEEPANS</sequence>
<evidence type="ECO:0000256" key="2">
    <source>
        <dbReference type="ARBA" id="ARBA00008130"/>
    </source>
</evidence>
<evidence type="ECO:0000256" key="8">
    <source>
        <dbReference type="ARBA" id="ARBA00022991"/>
    </source>
</evidence>
<dbReference type="EMBL" id="CAEZTG010000052">
    <property type="protein sequence ID" value="CAB4563393.1"/>
    <property type="molecule type" value="Genomic_DNA"/>
</dbReference>
<evidence type="ECO:0000256" key="7">
    <source>
        <dbReference type="ARBA" id="ARBA00022989"/>
    </source>
</evidence>
<evidence type="ECO:0000256" key="1">
    <source>
        <dbReference type="ARBA" id="ARBA00004141"/>
    </source>
</evidence>
<dbReference type="AlphaFoldDB" id="A0A6J6KNX1"/>
<dbReference type="Pfam" id="PF01036">
    <property type="entry name" value="Bac_rhodopsin"/>
    <property type="match status" value="1"/>
</dbReference>
<evidence type="ECO:0000256" key="4">
    <source>
        <dbReference type="ARBA" id="ARBA00022606"/>
    </source>
</evidence>
<evidence type="ECO:0000256" key="3">
    <source>
        <dbReference type="ARBA" id="ARBA00022543"/>
    </source>
</evidence>
<feature type="transmembrane region" description="Helical" evidence="11">
    <location>
        <begin position="6"/>
        <end position="29"/>
    </location>
</feature>
<feature type="transmembrane region" description="Helical" evidence="11">
    <location>
        <begin position="102"/>
        <end position="118"/>
    </location>
</feature>
<dbReference type="GO" id="GO:0016020">
    <property type="term" value="C:membrane"/>
    <property type="evidence" value="ECO:0007669"/>
    <property type="project" value="UniProtKB-SubCell"/>
</dbReference>
<evidence type="ECO:0000313" key="12">
    <source>
        <dbReference type="EMBL" id="CAB4563393.1"/>
    </source>
</evidence>
<dbReference type="SMART" id="SM01021">
    <property type="entry name" value="Bac_rhodopsin"/>
    <property type="match status" value="1"/>
</dbReference>
<protein>
    <submittedName>
        <fullName evidence="14">Unannotated protein</fullName>
    </submittedName>
</protein>
<dbReference type="InterPro" id="IPR018229">
    <property type="entry name" value="Rhodopsin_retinal_BS"/>
</dbReference>
<dbReference type="InterPro" id="IPR001425">
    <property type="entry name" value="Arc/bac/fun_rhodopsins"/>
</dbReference>
<keyword evidence="9 11" id="KW-0472">Membrane</keyword>
<feature type="transmembrane region" description="Helical" evidence="11">
    <location>
        <begin position="130"/>
        <end position="148"/>
    </location>
</feature>
<dbReference type="Gene3D" id="1.20.1070.10">
    <property type="entry name" value="Rhodopsin 7-helix transmembrane proteins"/>
    <property type="match status" value="1"/>
</dbReference>
<dbReference type="EMBL" id="CAEZTR010000013">
    <property type="protein sequence ID" value="CAB4568308.1"/>
    <property type="molecule type" value="Genomic_DNA"/>
</dbReference>
<evidence type="ECO:0000313" key="14">
    <source>
        <dbReference type="EMBL" id="CAB4649884.1"/>
    </source>
</evidence>
<dbReference type="PRINTS" id="PR00251">
    <property type="entry name" value="BACTRLOPSIN"/>
</dbReference>
<gene>
    <name evidence="12" type="ORF">UFOPK1603_00724</name>
    <name evidence="13" type="ORF">UFOPK1711_00347</name>
    <name evidence="14" type="ORF">UFOPK2143_01211</name>
</gene>
<dbReference type="PANTHER" id="PTHR28286:SF2">
    <property type="entry name" value="BACTERIORHODOPSIN _OPSIN, NOPA (EUROFUNG)"/>
    <property type="match status" value="1"/>
</dbReference>
<dbReference type="GO" id="GO:0007602">
    <property type="term" value="P:phototransduction"/>
    <property type="evidence" value="ECO:0007669"/>
    <property type="project" value="UniProtKB-KW"/>
</dbReference>
<feature type="transmembrane region" description="Helical" evidence="11">
    <location>
        <begin position="168"/>
        <end position="190"/>
    </location>
</feature>
<proteinExistence type="inferred from homology"/>
<dbReference type="GO" id="GO:0009881">
    <property type="term" value="F:photoreceptor activity"/>
    <property type="evidence" value="ECO:0007669"/>
    <property type="project" value="UniProtKB-KW"/>
</dbReference>
<keyword evidence="10" id="KW-0675">Receptor</keyword>
<name>A0A6J6KNX1_9ZZZZ</name>
<keyword evidence="3" id="KW-0600">Photoreceptor protein</keyword>
<evidence type="ECO:0000313" key="13">
    <source>
        <dbReference type="EMBL" id="CAB4568308.1"/>
    </source>
</evidence>
<keyword evidence="5 11" id="KW-0812">Transmembrane</keyword>
<dbReference type="EMBL" id="CAEZVV010000083">
    <property type="protein sequence ID" value="CAB4649884.1"/>
    <property type="molecule type" value="Genomic_DNA"/>
</dbReference>
<keyword evidence="4" id="KW-0716">Sensory transduction</keyword>
<comment type="subcellular location">
    <subcellularLocation>
        <location evidence="1">Membrane</location>
        <topology evidence="1">Multi-pass membrane protein</topology>
    </subcellularLocation>
</comment>
<comment type="similarity">
    <text evidence="2">Belongs to the archaeal/bacterial/fungal opsin family.</text>
</comment>
<evidence type="ECO:0000256" key="11">
    <source>
        <dbReference type="SAM" id="Phobius"/>
    </source>
</evidence>
<feature type="transmembrane region" description="Helical" evidence="11">
    <location>
        <begin position="41"/>
        <end position="57"/>
    </location>
</feature>
<keyword evidence="6" id="KW-0681">Retinal protein</keyword>
<evidence type="ECO:0000256" key="6">
    <source>
        <dbReference type="ARBA" id="ARBA00022925"/>
    </source>
</evidence>
<organism evidence="14">
    <name type="scientific">freshwater metagenome</name>
    <dbReference type="NCBI Taxonomy" id="449393"/>
    <lineage>
        <taxon>unclassified sequences</taxon>
        <taxon>metagenomes</taxon>
        <taxon>ecological metagenomes</taxon>
    </lineage>
</organism>
<evidence type="ECO:0000256" key="9">
    <source>
        <dbReference type="ARBA" id="ARBA00023136"/>
    </source>
</evidence>
<accession>A0A6J6KNX1</accession>
<evidence type="ECO:0000256" key="10">
    <source>
        <dbReference type="ARBA" id="ARBA00023170"/>
    </source>
</evidence>